<keyword evidence="3" id="KW-0808">Transferase</keyword>
<dbReference type="Gene3D" id="3.30.40.10">
    <property type="entry name" value="Zinc/RING finger domain, C3HC4 (zinc finger)"/>
    <property type="match status" value="1"/>
</dbReference>
<evidence type="ECO:0000256" key="5">
    <source>
        <dbReference type="ARBA" id="ARBA00022737"/>
    </source>
</evidence>
<keyword evidence="8" id="KW-0862">Zinc</keyword>
<keyword evidence="5" id="KW-0677">Repeat</keyword>
<evidence type="ECO:0000313" key="11">
    <source>
        <dbReference type="EMBL" id="KHN80200.1"/>
    </source>
</evidence>
<keyword evidence="4" id="KW-0479">Metal-binding</keyword>
<keyword evidence="12" id="KW-1185">Reference proteome</keyword>
<evidence type="ECO:0000256" key="9">
    <source>
        <dbReference type="SAM" id="MobiDB-lite"/>
    </source>
</evidence>
<dbReference type="InterPro" id="IPR031127">
    <property type="entry name" value="E3_UB_ligase_RBR"/>
</dbReference>
<evidence type="ECO:0000256" key="4">
    <source>
        <dbReference type="ARBA" id="ARBA00022723"/>
    </source>
</evidence>
<comment type="catalytic activity">
    <reaction evidence="1">
        <text>[E2 ubiquitin-conjugating enzyme]-S-ubiquitinyl-L-cysteine + [acceptor protein]-L-lysine = [E2 ubiquitin-conjugating enzyme]-L-cysteine + [acceptor protein]-N(6)-ubiquitinyl-L-lysine.</text>
        <dbReference type="EC" id="2.3.2.31"/>
    </reaction>
</comment>
<evidence type="ECO:0000256" key="6">
    <source>
        <dbReference type="ARBA" id="ARBA00022771"/>
    </source>
</evidence>
<evidence type="ECO:0000313" key="12">
    <source>
        <dbReference type="Proteomes" id="UP000031036"/>
    </source>
</evidence>
<dbReference type="GO" id="GO:0061630">
    <property type="term" value="F:ubiquitin protein ligase activity"/>
    <property type="evidence" value="ECO:0007669"/>
    <property type="project" value="UniProtKB-EC"/>
</dbReference>
<dbReference type="EMBL" id="JPKZ01001757">
    <property type="protein sequence ID" value="KHN80200.1"/>
    <property type="molecule type" value="Genomic_DNA"/>
</dbReference>
<dbReference type="InterPro" id="IPR044066">
    <property type="entry name" value="TRIAD_supradom"/>
</dbReference>
<proteinExistence type="predicted"/>
<comment type="caution">
    <text evidence="11">The sequence shown here is derived from an EMBL/GenBank/DDBJ whole genome shotgun (WGS) entry which is preliminary data.</text>
</comment>
<dbReference type="CDD" id="cd20335">
    <property type="entry name" value="BRcat_RBR"/>
    <property type="match status" value="1"/>
</dbReference>
<dbReference type="OrthoDB" id="5877939at2759"/>
<keyword evidence="6" id="KW-0863">Zinc-finger</keyword>
<dbReference type="AlphaFoldDB" id="A0A0B2VGW4"/>
<evidence type="ECO:0000259" key="10">
    <source>
        <dbReference type="PROSITE" id="PS51873"/>
    </source>
</evidence>
<evidence type="ECO:0000256" key="7">
    <source>
        <dbReference type="ARBA" id="ARBA00022786"/>
    </source>
</evidence>
<evidence type="ECO:0000256" key="3">
    <source>
        <dbReference type="ARBA" id="ARBA00022679"/>
    </source>
</evidence>
<sequence length="952" mass="110702">MLTAERTKKNGHVQYRPNLILHNIALCMTHQHVARKSRQEYRMPQYFDSEIPYTRRDCHKDLKIYRNKQQLHGPNLISKYVWFDDSHPTFFKFIEDDGSLKSEGKMMPYPSIAAANTILYEGFDVCYSSNKRRRWTLIDQLSESLYSLQNPSIGLRVSLLRVKTDLRNGDYDRPEFLRDFTADTAVLIDFRGFNGDNELYIKRRNATFGDVYRHSYGSERLRVILPNEKVRKRRRKRRPEIMHIQTEEERNRSRTVPFNERKTHVIIKEQISTTSARHVNMDEGLIIRRTNSSVKRSRKRKQKREHRKQRRASKHPTLSKIGKKAASSIIPCTADWNVEPLDSTDNEEIARSGRPMMSANFCDLVMIKVSCKRAKKRNKPKICTSVEYNVWLHSCSNTTRDTHNATENNVIELEIEEGSSSFPTLDTFLIPVGRHEVFAPAVKQWFPHCQLVENIYPDSFLCEINEDQRVPSILSSNLQAFDGVIVLQDVTVASGEKFIRCILNRRSPKENTNNEDDEEAVAYSTRSKVSQIKWNCLMPSECIAKTKCYSRKQAESIALSYAIERFRSYALKQTEIDLASSSGSERSHCRICDKENDDNFALGCQHFFCRECWAHYTYLQIEEARAPISCIKYKCNGFMQPEHMRIILPIALCDRYERLLRDTQLVRSEWIYCIRCTRVVHLESVIDNGRVVVVCECGTAMCIKCGQRVHMPLSCADARFYLNTLEINGRDFHVANDERSVMVKQCPDCGLFCERIDGCNHMECPCGADFCYICGRTFYEQRVNHYDCTADVTVRVDLLDVPRVAFNKLSLTVFEQCLQLRQARGGQQLHAFRRNLMRILRHDDDEVNRILQLYCAACESLELGILGSHLLRRQLRHIRDHRMLTKIAMMMSSLNTSLTRLRFYVHFLTRNSATTTTRRSDLISFTKNVHSALRDYLIEASKQMKAPVLTTI</sequence>
<dbReference type="Pfam" id="PF26200">
    <property type="entry name" value="Rcat_RNF216"/>
    <property type="match status" value="1"/>
</dbReference>
<name>A0A0B2VGW4_TOXCA</name>
<feature type="region of interest" description="Disordered" evidence="9">
    <location>
        <begin position="287"/>
        <end position="325"/>
    </location>
</feature>
<dbReference type="Pfam" id="PF01485">
    <property type="entry name" value="IBR"/>
    <property type="match status" value="1"/>
</dbReference>
<dbReference type="EC" id="2.3.2.31" evidence="2"/>
<dbReference type="PANTHER" id="PTHR11685">
    <property type="entry name" value="RBR FAMILY RING FINGER AND IBR DOMAIN-CONTAINING"/>
    <property type="match status" value="1"/>
</dbReference>
<accession>A0A0B2VGW4</accession>
<feature type="compositionally biased region" description="Basic residues" evidence="9">
    <location>
        <begin position="295"/>
        <end position="314"/>
    </location>
</feature>
<dbReference type="SUPFAM" id="SSF57850">
    <property type="entry name" value="RING/U-box"/>
    <property type="match status" value="3"/>
</dbReference>
<dbReference type="STRING" id="6265.A0A0B2VGW4"/>
<keyword evidence="7" id="KW-0833">Ubl conjugation pathway</keyword>
<dbReference type="Gene3D" id="1.20.120.1750">
    <property type="match status" value="1"/>
</dbReference>
<dbReference type="InterPro" id="IPR013083">
    <property type="entry name" value="Znf_RING/FYVE/PHD"/>
</dbReference>
<dbReference type="InterPro" id="IPR002867">
    <property type="entry name" value="IBR_dom"/>
</dbReference>
<dbReference type="GO" id="GO:0016567">
    <property type="term" value="P:protein ubiquitination"/>
    <property type="evidence" value="ECO:0007669"/>
    <property type="project" value="InterPro"/>
</dbReference>
<dbReference type="Proteomes" id="UP000031036">
    <property type="component" value="Unassembled WGS sequence"/>
</dbReference>
<dbReference type="GO" id="GO:0008270">
    <property type="term" value="F:zinc ion binding"/>
    <property type="evidence" value="ECO:0007669"/>
    <property type="project" value="UniProtKB-KW"/>
</dbReference>
<feature type="domain" description="RING-type" evidence="10">
    <location>
        <begin position="585"/>
        <end position="792"/>
    </location>
</feature>
<reference evidence="11 12" key="1">
    <citation type="submission" date="2014-11" db="EMBL/GenBank/DDBJ databases">
        <title>Genetic blueprint of the zoonotic pathogen Toxocara canis.</title>
        <authorList>
            <person name="Zhu X.-Q."/>
            <person name="Korhonen P.K."/>
            <person name="Cai H."/>
            <person name="Young N.D."/>
            <person name="Nejsum P."/>
            <person name="von Samson-Himmelstjerna G."/>
            <person name="Boag P.R."/>
            <person name="Tan P."/>
            <person name="Li Q."/>
            <person name="Min J."/>
            <person name="Yang Y."/>
            <person name="Wang X."/>
            <person name="Fang X."/>
            <person name="Hall R.S."/>
            <person name="Hofmann A."/>
            <person name="Sternberg P.W."/>
            <person name="Jex A.R."/>
            <person name="Gasser R.B."/>
        </authorList>
    </citation>
    <scope>NUCLEOTIDE SEQUENCE [LARGE SCALE GENOMIC DNA]</scope>
    <source>
        <strain evidence="11">PN_DK_2014</strain>
    </source>
</reference>
<protein>
    <recommendedName>
        <fullName evidence="2">RBR-type E3 ubiquitin transferase</fullName>
        <ecNumber evidence="2">2.3.2.31</ecNumber>
    </recommendedName>
</protein>
<gene>
    <name evidence="11" type="primary">ARI4</name>
    <name evidence="11" type="ORF">Tcan_03278</name>
</gene>
<evidence type="ECO:0000256" key="1">
    <source>
        <dbReference type="ARBA" id="ARBA00001798"/>
    </source>
</evidence>
<dbReference type="SMART" id="SM00647">
    <property type="entry name" value="IBR"/>
    <property type="match status" value="2"/>
</dbReference>
<organism evidence="11 12">
    <name type="scientific">Toxocara canis</name>
    <name type="common">Canine roundworm</name>
    <dbReference type="NCBI Taxonomy" id="6265"/>
    <lineage>
        <taxon>Eukaryota</taxon>
        <taxon>Metazoa</taxon>
        <taxon>Ecdysozoa</taxon>
        <taxon>Nematoda</taxon>
        <taxon>Chromadorea</taxon>
        <taxon>Rhabditida</taxon>
        <taxon>Spirurina</taxon>
        <taxon>Ascaridomorpha</taxon>
        <taxon>Ascaridoidea</taxon>
        <taxon>Toxocaridae</taxon>
        <taxon>Toxocara</taxon>
    </lineage>
</organism>
<evidence type="ECO:0000256" key="2">
    <source>
        <dbReference type="ARBA" id="ARBA00012251"/>
    </source>
</evidence>
<dbReference type="PROSITE" id="PS51873">
    <property type="entry name" value="TRIAD"/>
    <property type="match status" value="1"/>
</dbReference>
<evidence type="ECO:0000256" key="8">
    <source>
        <dbReference type="ARBA" id="ARBA00022833"/>
    </source>
</evidence>
<dbReference type="CDD" id="cd20336">
    <property type="entry name" value="Rcat_RBR"/>
    <property type="match status" value="1"/>
</dbReference>